<sequence length="563" mass="60333">MRMENGGGWSSWRLSGNYPLLLLCVSMACLSLGAVFVYVVYSRKFRLNWFEKQRLYSLACDKATIVKLRNRQEDHSGSTCSGGSFADLTAALPPLATQSASRSSSLQKLHTGASHGAGQEQALTGCPGSLAGSSSGTGRSGICPDAQSLRSVGSSASVITTGTTHSTRDAIQPLISAATSELNVASDLSPCSDVSSVIQKYVQPSITGVGSALATGATQRPKVNTMYERIDYTKFNADMYRTEDSASMGGGGEEADSPGCIHISLTYNAHFSVLCTRVVNASGLSPAASAGGIVNPYLRVRLLPDSKATSQPKTGQVQRNTLEPQFDEDFIFNGISITDLNTKILEILILNYTGEEANRSPFVSTGSLVSGEECLGGIHWSLDQMVDPMREYNIRPLSLDLPLCSAETLRRNRPSHGELQLSLSYLQSAERLTVSVLKARSLPTVSPEHKKAGAPDAFVKLIVRSKTGKSGKASKKKKKTNVQKNTTCPIFSEAFTFNMTREALQSASLQVVVAHEVPPSLPLQQKELPLAKLYVPPGTLGDFVHSAGNGMQAKWFRLSSPTL</sequence>
<dbReference type="STRING" id="418985.A0A1V9Y1N2"/>
<dbReference type="GO" id="GO:0005886">
    <property type="term" value="C:plasma membrane"/>
    <property type="evidence" value="ECO:0007669"/>
    <property type="project" value="TreeGrafter"/>
</dbReference>
<accession>A0A1V9Y1N2</accession>
<dbReference type="PANTHER" id="PTHR10024">
    <property type="entry name" value="SYNAPTOTAGMIN"/>
    <property type="match status" value="1"/>
</dbReference>
<evidence type="ECO:0000259" key="2">
    <source>
        <dbReference type="PROSITE" id="PS50004"/>
    </source>
</evidence>
<dbReference type="AlphaFoldDB" id="A0A1V9Y1N2"/>
<keyword evidence="1" id="KW-1133">Transmembrane helix</keyword>
<dbReference type="InParanoid" id="A0A1V9Y1N2"/>
<keyword evidence="4" id="KW-1185">Reference proteome</keyword>
<dbReference type="EMBL" id="MNPL01000853">
    <property type="protein sequence ID" value="OQR79649.1"/>
    <property type="molecule type" value="Genomic_DNA"/>
</dbReference>
<dbReference type="GO" id="GO:0070382">
    <property type="term" value="C:exocytic vesicle"/>
    <property type="evidence" value="ECO:0007669"/>
    <property type="project" value="TreeGrafter"/>
</dbReference>
<dbReference type="GO" id="GO:0000149">
    <property type="term" value="F:SNARE binding"/>
    <property type="evidence" value="ECO:0007669"/>
    <property type="project" value="TreeGrafter"/>
</dbReference>
<dbReference type="OrthoDB" id="67700at2759"/>
<keyword evidence="1" id="KW-0472">Membrane</keyword>
<dbReference type="Pfam" id="PF00168">
    <property type="entry name" value="C2"/>
    <property type="match status" value="2"/>
</dbReference>
<gene>
    <name evidence="3" type="ORF">BIW11_05582</name>
</gene>
<dbReference type="GO" id="GO:0005509">
    <property type="term" value="F:calcium ion binding"/>
    <property type="evidence" value="ECO:0007669"/>
    <property type="project" value="TreeGrafter"/>
</dbReference>
<feature type="transmembrane region" description="Helical" evidence="1">
    <location>
        <begin position="20"/>
        <end position="41"/>
    </location>
</feature>
<dbReference type="PROSITE" id="PS51257">
    <property type="entry name" value="PROKAR_LIPOPROTEIN"/>
    <property type="match status" value="1"/>
</dbReference>
<protein>
    <recommendedName>
        <fullName evidence="2">C2 domain-containing protein</fullName>
    </recommendedName>
</protein>
<evidence type="ECO:0000313" key="3">
    <source>
        <dbReference type="EMBL" id="OQR79649.1"/>
    </source>
</evidence>
<comment type="caution">
    <text evidence="3">The sequence shown here is derived from an EMBL/GenBank/DDBJ whole genome shotgun (WGS) entry which is preliminary data.</text>
</comment>
<dbReference type="GO" id="GO:0030276">
    <property type="term" value="F:clathrin binding"/>
    <property type="evidence" value="ECO:0007669"/>
    <property type="project" value="TreeGrafter"/>
</dbReference>
<organism evidence="3 4">
    <name type="scientific">Tropilaelaps mercedesae</name>
    <dbReference type="NCBI Taxonomy" id="418985"/>
    <lineage>
        <taxon>Eukaryota</taxon>
        <taxon>Metazoa</taxon>
        <taxon>Ecdysozoa</taxon>
        <taxon>Arthropoda</taxon>
        <taxon>Chelicerata</taxon>
        <taxon>Arachnida</taxon>
        <taxon>Acari</taxon>
        <taxon>Parasitiformes</taxon>
        <taxon>Mesostigmata</taxon>
        <taxon>Gamasina</taxon>
        <taxon>Dermanyssoidea</taxon>
        <taxon>Laelapidae</taxon>
        <taxon>Tropilaelaps</taxon>
    </lineage>
</organism>
<feature type="domain" description="C2" evidence="2">
    <location>
        <begin position="257"/>
        <end position="383"/>
    </location>
</feature>
<dbReference type="SUPFAM" id="SSF49562">
    <property type="entry name" value="C2 domain (Calcium/lipid-binding domain, CaLB)"/>
    <property type="match status" value="2"/>
</dbReference>
<feature type="domain" description="C2" evidence="2">
    <location>
        <begin position="415"/>
        <end position="556"/>
    </location>
</feature>
<dbReference type="Proteomes" id="UP000192247">
    <property type="component" value="Unassembled WGS sequence"/>
</dbReference>
<dbReference type="GO" id="GO:0017156">
    <property type="term" value="P:calcium-ion regulated exocytosis"/>
    <property type="evidence" value="ECO:0007669"/>
    <property type="project" value="TreeGrafter"/>
</dbReference>
<evidence type="ECO:0000256" key="1">
    <source>
        <dbReference type="SAM" id="Phobius"/>
    </source>
</evidence>
<reference evidence="3 4" key="1">
    <citation type="journal article" date="2017" name="Gigascience">
        <title>Draft genome of the honey bee ectoparasitic mite, Tropilaelaps mercedesae, is shaped by the parasitic life history.</title>
        <authorList>
            <person name="Dong X."/>
            <person name="Armstrong S.D."/>
            <person name="Xia D."/>
            <person name="Makepeace B.L."/>
            <person name="Darby A.C."/>
            <person name="Kadowaki T."/>
        </authorList>
    </citation>
    <scope>NUCLEOTIDE SEQUENCE [LARGE SCALE GENOMIC DNA]</scope>
    <source>
        <strain evidence="3">Wuxi-XJTLU</strain>
    </source>
</reference>
<dbReference type="InterPro" id="IPR035892">
    <property type="entry name" value="C2_domain_sf"/>
</dbReference>
<name>A0A1V9Y1N2_9ACAR</name>
<keyword evidence="1" id="KW-0812">Transmembrane</keyword>
<dbReference type="Gene3D" id="2.60.40.150">
    <property type="entry name" value="C2 domain"/>
    <property type="match status" value="2"/>
</dbReference>
<dbReference type="GO" id="GO:0001786">
    <property type="term" value="F:phosphatidylserine binding"/>
    <property type="evidence" value="ECO:0007669"/>
    <property type="project" value="TreeGrafter"/>
</dbReference>
<dbReference type="SMART" id="SM00239">
    <property type="entry name" value="C2"/>
    <property type="match status" value="2"/>
</dbReference>
<evidence type="ECO:0000313" key="4">
    <source>
        <dbReference type="Proteomes" id="UP000192247"/>
    </source>
</evidence>
<dbReference type="InterPro" id="IPR000008">
    <property type="entry name" value="C2_dom"/>
</dbReference>
<dbReference type="GO" id="GO:0005544">
    <property type="term" value="F:calcium-dependent phospholipid binding"/>
    <property type="evidence" value="ECO:0007669"/>
    <property type="project" value="TreeGrafter"/>
</dbReference>
<proteinExistence type="predicted"/>
<dbReference type="PROSITE" id="PS50004">
    <property type="entry name" value="C2"/>
    <property type="match status" value="2"/>
</dbReference>